<dbReference type="OrthoDB" id="6428144at2759"/>
<evidence type="ECO:0000256" key="6">
    <source>
        <dbReference type="RuleBase" id="RU361177"/>
    </source>
</evidence>
<evidence type="ECO:0000256" key="2">
    <source>
        <dbReference type="ARBA" id="ARBA00022630"/>
    </source>
</evidence>
<dbReference type="GO" id="GO:0050661">
    <property type="term" value="F:NADP binding"/>
    <property type="evidence" value="ECO:0007669"/>
    <property type="project" value="InterPro"/>
</dbReference>
<keyword evidence="5 6" id="KW-0560">Oxidoreductase</keyword>
<dbReference type="GO" id="GO:0004499">
    <property type="term" value="F:N,N-dimethylaniline monooxygenase activity"/>
    <property type="evidence" value="ECO:0007669"/>
    <property type="project" value="InterPro"/>
</dbReference>
<dbReference type="EC" id="1.-.-.-" evidence="6"/>
<dbReference type="GO" id="GO:0050660">
    <property type="term" value="F:flavin adenine dinucleotide binding"/>
    <property type="evidence" value="ECO:0007669"/>
    <property type="project" value="InterPro"/>
</dbReference>
<sequence length="257" mass="28773">MQKEEYEEWMPIDEDIPVAATLTDLEICQVFCEEVQAIKVGDSDGDKCVEENTLCLKEEGIFQPGCFEKTDKPGGTWCYRNEVIDGVPSIMSSTIINHSKEIGALSKYPPPKEFNNFMRHGELYQYFMSICESTDALKHIRYNMEISSVKRADDYEESGRWIVTVKNTVTGEISTDVCDGVLVCTGQFSHKKMPTYTGQELFKGEILHTHGLRGVEKYRNKKVVVVGMGCSGLDAAVEISNAAKQVYLSTRSGAHVL</sequence>
<reference evidence="7 8" key="1">
    <citation type="journal article" date="2019" name="Sci. Rep.">
        <title>Orb-weaving spider Araneus ventricosus genome elucidates the spidroin gene catalogue.</title>
        <authorList>
            <person name="Kono N."/>
            <person name="Nakamura H."/>
            <person name="Ohtoshi R."/>
            <person name="Moran D.A.P."/>
            <person name="Shinohara A."/>
            <person name="Yoshida Y."/>
            <person name="Fujiwara M."/>
            <person name="Mori M."/>
            <person name="Tomita M."/>
            <person name="Arakawa K."/>
        </authorList>
    </citation>
    <scope>NUCLEOTIDE SEQUENCE [LARGE SCALE GENOMIC DNA]</scope>
</reference>
<keyword evidence="4" id="KW-0521">NADP</keyword>
<evidence type="ECO:0000256" key="1">
    <source>
        <dbReference type="ARBA" id="ARBA00009183"/>
    </source>
</evidence>
<dbReference type="InterPro" id="IPR050346">
    <property type="entry name" value="FMO-like"/>
</dbReference>
<keyword evidence="3 6" id="KW-0274">FAD</keyword>
<dbReference type="Gene3D" id="3.50.50.60">
    <property type="entry name" value="FAD/NAD(P)-binding domain"/>
    <property type="match status" value="1"/>
</dbReference>
<dbReference type="PRINTS" id="PR00370">
    <property type="entry name" value="FMOXYGENASE"/>
</dbReference>
<evidence type="ECO:0000256" key="5">
    <source>
        <dbReference type="ARBA" id="ARBA00023002"/>
    </source>
</evidence>
<gene>
    <name evidence="7" type="primary">FMO5_8</name>
    <name evidence="7" type="ORF">AVEN_273767_1</name>
</gene>
<keyword evidence="2 6" id="KW-0285">Flavoprotein</keyword>
<dbReference type="AlphaFoldDB" id="A0A4Y2KST0"/>
<evidence type="ECO:0000313" key="8">
    <source>
        <dbReference type="Proteomes" id="UP000499080"/>
    </source>
</evidence>
<accession>A0A4Y2KST0</accession>
<protein>
    <recommendedName>
        <fullName evidence="6">Flavin-containing monooxygenase</fullName>
        <ecNumber evidence="6">1.-.-.-</ecNumber>
    </recommendedName>
</protein>
<keyword evidence="6 7" id="KW-0503">Monooxygenase</keyword>
<evidence type="ECO:0000256" key="4">
    <source>
        <dbReference type="ARBA" id="ARBA00022857"/>
    </source>
</evidence>
<dbReference type="Pfam" id="PF00743">
    <property type="entry name" value="FMO-like"/>
    <property type="match status" value="1"/>
</dbReference>
<dbReference type="SUPFAM" id="SSF51905">
    <property type="entry name" value="FAD/NAD(P)-binding domain"/>
    <property type="match status" value="1"/>
</dbReference>
<dbReference type="InterPro" id="IPR036188">
    <property type="entry name" value="FAD/NAD-bd_sf"/>
</dbReference>
<comment type="similarity">
    <text evidence="1 6">Belongs to the FMO family.</text>
</comment>
<dbReference type="InterPro" id="IPR000960">
    <property type="entry name" value="Flavin_mOase"/>
</dbReference>
<comment type="cofactor">
    <cofactor evidence="6">
        <name>FAD</name>
        <dbReference type="ChEBI" id="CHEBI:57692"/>
    </cofactor>
</comment>
<proteinExistence type="inferred from homology"/>
<name>A0A4Y2KST0_ARAVE</name>
<dbReference type="InterPro" id="IPR020946">
    <property type="entry name" value="Flavin_mOase-like"/>
</dbReference>
<dbReference type="FunFam" id="3.50.50.60:FF:000042">
    <property type="entry name" value="Dimethylaniline monooxygenase [N-oxide-forming]"/>
    <property type="match status" value="1"/>
</dbReference>
<keyword evidence="8" id="KW-1185">Reference proteome</keyword>
<dbReference type="Proteomes" id="UP000499080">
    <property type="component" value="Unassembled WGS sequence"/>
</dbReference>
<comment type="caution">
    <text evidence="7">The sequence shown here is derived from an EMBL/GenBank/DDBJ whole genome shotgun (WGS) entry which is preliminary data.</text>
</comment>
<dbReference type="EMBL" id="BGPR01004983">
    <property type="protein sequence ID" value="GBN05604.1"/>
    <property type="molecule type" value="Genomic_DNA"/>
</dbReference>
<organism evidence="7 8">
    <name type="scientific">Araneus ventricosus</name>
    <name type="common">Orbweaver spider</name>
    <name type="synonym">Epeira ventricosa</name>
    <dbReference type="NCBI Taxonomy" id="182803"/>
    <lineage>
        <taxon>Eukaryota</taxon>
        <taxon>Metazoa</taxon>
        <taxon>Ecdysozoa</taxon>
        <taxon>Arthropoda</taxon>
        <taxon>Chelicerata</taxon>
        <taxon>Arachnida</taxon>
        <taxon>Araneae</taxon>
        <taxon>Araneomorphae</taxon>
        <taxon>Entelegynae</taxon>
        <taxon>Araneoidea</taxon>
        <taxon>Araneidae</taxon>
        <taxon>Araneus</taxon>
    </lineage>
</organism>
<evidence type="ECO:0000256" key="3">
    <source>
        <dbReference type="ARBA" id="ARBA00022827"/>
    </source>
</evidence>
<evidence type="ECO:0000313" key="7">
    <source>
        <dbReference type="EMBL" id="GBN05604.1"/>
    </source>
</evidence>
<dbReference type="PANTHER" id="PTHR23023">
    <property type="entry name" value="DIMETHYLANILINE MONOOXYGENASE"/>
    <property type="match status" value="1"/>
</dbReference>